<dbReference type="PROSITE" id="PS50222">
    <property type="entry name" value="EF_HAND_2"/>
    <property type="match status" value="2"/>
</dbReference>
<comment type="caution">
    <text evidence="2">The sequence shown here is derived from an EMBL/GenBank/DDBJ whole genome shotgun (WGS) entry which is preliminary data.</text>
</comment>
<reference evidence="2" key="1">
    <citation type="submission" date="2021-02" db="EMBL/GenBank/DDBJ databases">
        <authorList>
            <person name="Nowell W R."/>
        </authorList>
    </citation>
    <scope>NUCLEOTIDE SEQUENCE</scope>
</reference>
<proteinExistence type="predicted"/>
<organism evidence="2 3">
    <name type="scientific">Rotaria sordida</name>
    <dbReference type="NCBI Taxonomy" id="392033"/>
    <lineage>
        <taxon>Eukaryota</taxon>
        <taxon>Metazoa</taxon>
        <taxon>Spiralia</taxon>
        <taxon>Gnathifera</taxon>
        <taxon>Rotifera</taxon>
        <taxon>Eurotatoria</taxon>
        <taxon>Bdelloidea</taxon>
        <taxon>Philodinida</taxon>
        <taxon>Philodinidae</taxon>
        <taxon>Rotaria</taxon>
    </lineage>
</organism>
<evidence type="ECO:0000313" key="3">
    <source>
        <dbReference type="Proteomes" id="UP000663870"/>
    </source>
</evidence>
<name>A0A813W9W3_9BILA</name>
<dbReference type="Proteomes" id="UP000663870">
    <property type="component" value="Unassembled WGS sequence"/>
</dbReference>
<dbReference type="Pfam" id="PF13499">
    <property type="entry name" value="EF-hand_7"/>
    <property type="match status" value="1"/>
</dbReference>
<dbReference type="CDD" id="cd00051">
    <property type="entry name" value="EFh"/>
    <property type="match status" value="1"/>
</dbReference>
<dbReference type="AlphaFoldDB" id="A0A813W9W3"/>
<gene>
    <name evidence="2" type="ORF">JXQ802_LOCUS6555</name>
</gene>
<dbReference type="EMBL" id="CAJNOL010000104">
    <property type="protein sequence ID" value="CAF0848296.1"/>
    <property type="molecule type" value="Genomic_DNA"/>
</dbReference>
<dbReference type="Gene3D" id="1.10.238.10">
    <property type="entry name" value="EF-hand"/>
    <property type="match status" value="1"/>
</dbReference>
<dbReference type="InterPro" id="IPR002048">
    <property type="entry name" value="EF_hand_dom"/>
</dbReference>
<dbReference type="InterPro" id="IPR011992">
    <property type="entry name" value="EF-hand-dom_pair"/>
</dbReference>
<protein>
    <recommendedName>
        <fullName evidence="1">EF-hand domain-containing protein</fullName>
    </recommendedName>
</protein>
<evidence type="ECO:0000313" key="2">
    <source>
        <dbReference type="EMBL" id="CAF0848296.1"/>
    </source>
</evidence>
<dbReference type="GO" id="GO:0005509">
    <property type="term" value="F:calcium ion binding"/>
    <property type="evidence" value="ECO:0007669"/>
    <property type="project" value="InterPro"/>
</dbReference>
<feature type="domain" description="EF-hand" evidence="1">
    <location>
        <begin position="91"/>
        <end position="126"/>
    </location>
</feature>
<evidence type="ECO:0000259" key="1">
    <source>
        <dbReference type="PROSITE" id="PS50222"/>
    </source>
</evidence>
<dbReference type="SUPFAM" id="SSF47473">
    <property type="entry name" value="EF-hand"/>
    <property type="match status" value="1"/>
</dbReference>
<accession>A0A813W9W3</accession>
<sequence length="169" mass="19698">MDLEYTVTENIHRNNNGQVVQIDYQFEETTIVETSSSSSSSITRQNKEKRNRTYNATITRTQYQNLVRHLSNSLPFDAFVDVLRPFIMGFYSSDELQRAFYILDRDHSGSIHINELSSFLPILNDTMDSEALKNYVRKVDQNFDGKMNYDEFRALVLRGIGRDIICNHL</sequence>
<keyword evidence="3" id="KW-1185">Reference proteome</keyword>
<feature type="domain" description="EF-hand" evidence="1">
    <location>
        <begin position="127"/>
        <end position="162"/>
    </location>
</feature>